<evidence type="ECO:0000256" key="6">
    <source>
        <dbReference type="ARBA" id="ARBA00022946"/>
    </source>
</evidence>
<dbReference type="PANTHER" id="PTHR13563:SF5">
    <property type="entry name" value="TRNA METHYLTRANSFERASE 10 HOMOLOG C"/>
    <property type="match status" value="1"/>
</dbReference>
<keyword evidence="13" id="KW-1185">Reference proteome</keyword>
<dbReference type="GO" id="GO:0032259">
    <property type="term" value="P:methylation"/>
    <property type="evidence" value="ECO:0007669"/>
    <property type="project" value="UniProtKB-KW"/>
</dbReference>
<comment type="subcellular location">
    <subcellularLocation>
        <location evidence="1">Mitochondrion</location>
    </subcellularLocation>
</comment>
<keyword evidence="2" id="KW-0489">Methyltransferase</keyword>
<dbReference type="AlphaFoldDB" id="A0A9N9S156"/>
<keyword evidence="7" id="KW-0175">Coiled coil</keyword>
<organism evidence="12 13">
    <name type="scientific">Chironomus riparius</name>
    <dbReference type="NCBI Taxonomy" id="315576"/>
    <lineage>
        <taxon>Eukaryota</taxon>
        <taxon>Metazoa</taxon>
        <taxon>Ecdysozoa</taxon>
        <taxon>Arthropoda</taxon>
        <taxon>Hexapoda</taxon>
        <taxon>Insecta</taxon>
        <taxon>Pterygota</taxon>
        <taxon>Neoptera</taxon>
        <taxon>Endopterygota</taxon>
        <taxon>Diptera</taxon>
        <taxon>Nematocera</taxon>
        <taxon>Chironomoidea</taxon>
        <taxon>Chironomidae</taxon>
        <taxon>Chironominae</taxon>
        <taxon>Chironomus</taxon>
    </lineage>
</organism>
<dbReference type="InterPro" id="IPR028564">
    <property type="entry name" value="MT_TRM10-typ"/>
</dbReference>
<dbReference type="GO" id="GO:0070131">
    <property type="term" value="P:positive regulation of mitochondrial translation"/>
    <property type="evidence" value="ECO:0007669"/>
    <property type="project" value="TreeGrafter"/>
</dbReference>
<evidence type="ECO:0000259" key="11">
    <source>
        <dbReference type="PROSITE" id="PS51675"/>
    </source>
</evidence>
<dbReference type="GO" id="GO:0005654">
    <property type="term" value="C:nucleoplasm"/>
    <property type="evidence" value="ECO:0007669"/>
    <property type="project" value="TreeGrafter"/>
</dbReference>
<keyword evidence="6" id="KW-0809">Transit peptide</keyword>
<evidence type="ECO:0000256" key="8">
    <source>
        <dbReference type="ARBA" id="ARBA00023128"/>
    </source>
</evidence>
<dbReference type="InterPro" id="IPR038459">
    <property type="entry name" value="MT_TRM10-typ_sf"/>
</dbReference>
<dbReference type="PROSITE" id="PS51675">
    <property type="entry name" value="SAM_MT_TRM10"/>
    <property type="match status" value="1"/>
</dbReference>
<dbReference type="EMBL" id="OU895879">
    <property type="protein sequence ID" value="CAG9808024.1"/>
    <property type="molecule type" value="Genomic_DNA"/>
</dbReference>
<sequence length="400" mass="48032">MLRLARYFGPLIRLERHYLRCFSTEPRAYENAEKDKKFKILELEIDIMRQEGRKVPSKLSEPEWDRILELGSVSARRKYLTFLFTCEMKNLNKQKKKEDLKVERDERIYERRKKAESNEIVYGLGYNSYFLKIYETTMNLWNNNKLVNSMLFGQKLVIDCSYDEHMNFREADNCAKQLTYTFAMNRLSEQPFDLHYCNFDRSSKSGKKMMNSIPTMFNLDFPINVHEKSYIDVFDKSRLVYLTPHCRNELVEYNHDDIYIVGAMVDKEKNEPHSLAKAKKYDLRMAKLPLDKYLDWGKGGKSLTINQMLQILYEMKETNDWNQALRFVPRRKLFKEFQQSHLIKDARNRSVTVHKSFFDDDEELREKKSSQNSQKERKHFQNYFDLKTWGNKNSKNNSNR</sequence>
<keyword evidence="5" id="KW-0819">tRNA processing</keyword>
<dbReference type="GO" id="GO:0097745">
    <property type="term" value="P:mitochondrial tRNA 5'-end processing"/>
    <property type="evidence" value="ECO:0007669"/>
    <property type="project" value="TreeGrafter"/>
</dbReference>
<gene>
    <name evidence="12" type="ORF">CHIRRI_LOCUS10870</name>
</gene>
<dbReference type="GO" id="GO:0005739">
    <property type="term" value="C:mitochondrion"/>
    <property type="evidence" value="ECO:0007669"/>
    <property type="project" value="UniProtKB-SubCell"/>
</dbReference>
<keyword evidence="8" id="KW-0496">Mitochondrion</keyword>
<evidence type="ECO:0000256" key="7">
    <source>
        <dbReference type="ARBA" id="ARBA00023054"/>
    </source>
</evidence>
<keyword evidence="4" id="KW-0949">S-adenosyl-L-methionine</keyword>
<evidence type="ECO:0000256" key="9">
    <source>
        <dbReference type="ARBA" id="ARBA00029803"/>
    </source>
</evidence>
<dbReference type="CDD" id="cd18102">
    <property type="entry name" value="Trm10_MRRP1"/>
    <property type="match status" value="1"/>
</dbReference>
<dbReference type="InterPro" id="IPR007356">
    <property type="entry name" value="tRNA_m1G_MeTrfase_euk"/>
</dbReference>
<dbReference type="GO" id="GO:0008168">
    <property type="term" value="F:methyltransferase activity"/>
    <property type="evidence" value="ECO:0007669"/>
    <property type="project" value="UniProtKB-KW"/>
</dbReference>
<feature type="compositionally biased region" description="Polar residues" evidence="10">
    <location>
        <begin position="390"/>
        <end position="400"/>
    </location>
</feature>
<evidence type="ECO:0000313" key="12">
    <source>
        <dbReference type="EMBL" id="CAG9808024.1"/>
    </source>
</evidence>
<evidence type="ECO:0000256" key="2">
    <source>
        <dbReference type="ARBA" id="ARBA00022603"/>
    </source>
</evidence>
<protein>
    <recommendedName>
        <fullName evidence="9">RNA (guanine-9-)-methyltransferase domain-containing protein 1</fullName>
    </recommendedName>
</protein>
<dbReference type="OrthoDB" id="9976048at2759"/>
<dbReference type="PANTHER" id="PTHR13563">
    <property type="entry name" value="TRNA (GUANINE-9-) METHYLTRANSFERASE"/>
    <property type="match status" value="1"/>
</dbReference>
<evidence type="ECO:0000313" key="13">
    <source>
        <dbReference type="Proteomes" id="UP001153620"/>
    </source>
</evidence>
<evidence type="ECO:0000256" key="4">
    <source>
        <dbReference type="ARBA" id="ARBA00022691"/>
    </source>
</evidence>
<reference evidence="12" key="1">
    <citation type="submission" date="2022-01" db="EMBL/GenBank/DDBJ databases">
        <authorList>
            <person name="King R."/>
        </authorList>
    </citation>
    <scope>NUCLEOTIDE SEQUENCE</scope>
</reference>
<dbReference type="Proteomes" id="UP001153620">
    <property type="component" value="Chromosome 3"/>
</dbReference>
<feature type="domain" description="SAM-dependent MTase TRM10-type" evidence="11">
    <location>
        <begin position="142"/>
        <end position="335"/>
    </location>
</feature>
<evidence type="ECO:0000256" key="3">
    <source>
        <dbReference type="ARBA" id="ARBA00022679"/>
    </source>
</evidence>
<reference evidence="12" key="2">
    <citation type="submission" date="2022-10" db="EMBL/GenBank/DDBJ databases">
        <authorList>
            <consortium name="ENA_rothamsted_submissions"/>
            <consortium name="culmorum"/>
            <person name="King R."/>
        </authorList>
    </citation>
    <scope>NUCLEOTIDE SEQUENCE</scope>
</reference>
<dbReference type="Gene3D" id="3.40.1280.30">
    <property type="match status" value="1"/>
</dbReference>
<keyword evidence="3" id="KW-0808">Transferase</keyword>
<feature type="region of interest" description="Disordered" evidence="10">
    <location>
        <begin position="362"/>
        <end position="400"/>
    </location>
</feature>
<name>A0A9N9S156_9DIPT</name>
<evidence type="ECO:0000256" key="1">
    <source>
        <dbReference type="ARBA" id="ARBA00004173"/>
    </source>
</evidence>
<proteinExistence type="predicted"/>
<evidence type="ECO:0000256" key="5">
    <source>
        <dbReference type="ARBA" id="ARBA00022694"/>
    </source>
</evidence>
<dbReference type="FunFam" id="3.40.1280.30:FF:000003">
    <property type="entry name" value="tRNA methyltransferase 10C, mitochondrial RNase P subunit"/>
    <property type="match status" value="1"/>
</dbReference>
<dbReference type="InterPro" id="IPR025812">
    <property type="entry name" value="Trm10_C_MTase_dom"/>
</dbReference>
<accession>A0A9N9S156</accession>
<dbReference type="GO" id="GO:0000049">
    <property type="term" value="F:tRNA binding"/>
    <property type="evidence" value="ECO:0007669"/>
    <property type="project" value="TreeGrafter"/>
</dbReference>
<evidence type="ECO:0000256" key="10">
    <source>
        <dbReference type="SAM" id="MobiDB-lite"/>
    </source>
</evidence>